<dbReference type="InterPro" id="IPR025474">
    <property type="entry name" value="DUF4325"/>
</dbReference>
<dbReference type="Proteomes" id="UP000824366">
    <property type="component" value="Chromosome"/>
</dbReference>
<gene>
    <name evidence="2" type="ORF">MIZ03_0062</name>
</gene>
<evidence type="ECO:0000259" key="1">
    <source>
        <dbReference type="Pfam" id="PF14213"/>
    </source>
</evidence>
<organism evidence="2 3">
    <name type="scientific">Rhodoferax lithotrophicus</name>
    <dbReference type="NCBI Taxonomy" id="2798804"/>
    <lineage>
        <taxon>Bacteria</taxon>
        <taxon>Pseudomonadati</taxon>
        <taxon>Pseudomonadota</taxon>
        <taxon>Betaproteobacteria</taxon>
        <taxon>Burkholderiales</taxon>
        <taxon>Comamonadaceae</taxon>
        <taxon>Rhodoferax</taxon>
    </lineage>
</organism>
<accession>A0ABM7MGA8</accession>
<name>A0ABM7MGA8_9BURK</name>
<feature type="domain" description="DUF4325" evidence="1">
    <location>
        <begin position="22"/>
        <end position="80"/>
    </location>
</feature>
<keyword evidence="3" id="KW-1185">Reference proteome</keyword>
<dbReference type="EMBL" id="AP024238">
    <property type="protein sequence ID" value="BCO25202.1"/>
    <property type="molecule type" value="Genomic_DNA"/>
</dbReference>
<sequence>MTTQIALQQHALGRMIGMRSSAVPIRKSIELALEKEQEVIVNFTGVEVTQSFVDELLGALILRDGPEVMQRLILKGCTEQTRGIVKFVAADRAEQFMLAVH</sequence>
<protein>
    <recommendedName>
        <fullName evidence="1">DUF4325 domain-containing protein</fullName>
    </recommendedName>
</protein>
<proteinExistence type="predicted"/>
<evidence type="ECO:0000313" key="3">
    <source>
        <dbReference type="Proteomes" id="UP000824366"/>
    </source>
</evidence>
<dbReference type="Pfam" id="PF14213">
    <property type="entry name" value="DUF4325"/>
    <property type="match status" value="1"/>
</dbReference>
<reference evidence="2 3" key="1">
    <citation type="journal article" date="2021" name="Microbiol. Spectr.">
        <title>A Single Bacterium Capable of Oxidation and Reduction of Iron at Circumneutral pH.</title>
        <authorList>
            <person name="Kato S."/>
            <person name="Ohkuma M."/>
        </authorList>
    </citation>
    <scope>NUCLEOTIDE SEQUENCE [LARGE SCALE GENOMIC DNA]</scope>
    <source>
        <strain evidence="2 3">MIZ03</strain>
    </source>
</reference>
<dbReference type="RefSeq" id="WP_223906459.1">
    <property type="nucleotide sequence ID" value="NZ_AP024238.1"/>
</dbReference>
<evidence type="ECO:0000313" key="2">
    <source>
        <dbReference type="EMBL" id="BCO25202.1"/>
    </source>
</evidence>